<gene>
    <name evidence="3" type="ORF">Q763_04775</name>
</gene>
<comment type="caution">
    <text evidence="3">The sequence shown here is derived from an EMBL/GenBank/DDBJ whole genome shotgun (WGS) entry which is preliminary data.</text>
</comment>
<sequence length="220" mass="23770">MKKLIVALLLFSGSLFAQETRNLGDFSTVKVFDQIHVLMVKSNENKIVISGHDSQDVEVVNKKDEVKIRMKFSKLLQGDDISVTLYYKYVDQVEASEGAYVSSEDTFKAVAFELNAKEGAQIKLNLDVDKLKSKIKSGAILTINGKASNHDVSINSGGILNSKDLNTAQTSVSITAGGEADVFATDFVDAKTTGGGDIDIYGDPKQVNKTNNIGGNINVM</sequence>
<dbReference type="AlphaFoldDB" id="A0A0A2M4S2"/>
<evidence type="ECO:0000256" key="1">
    <source>
        <dbReference type="SAM" id="SignalP"/>
    </source>
</evidence>
<evidence type="ECO:0000313" key="4">
    <source>
        <dbReference type="Proteomes" id="UP000030129"/>
    </source>
</evidence>
<dbReference type="Gene3D" id="2.160.20.120">
    <property type="match status" value="1"/>
</dbReference>
<evidence type="ECO:0000313" key="3">
    <source>
        <dbReference type="EMBL" id="KGO83330.1"/>
    </source>
</evidence>
<keyword evidence="4" id="KW-1185">Reference proteome</keyword>
<proteinExistence type="predicted"/>
<name>A0A0A2M4S2_9FLAO</name>
<dbReference type="EMBL" id="JRLV01000004">
    <property type="protein sequence ID" value="KGO83330.1"/>
    <property type="molecule type" value="Genomic_DNA"/>
</dbReference>
<dbReference type="RefSeq" id="WP_035131712.1">
    <property type="nucleotide sequence ID" value="NZ_JRLV01000004.1"/>
</dbReference>
<dbReference type="InterPro" id="IPR021255">
    <property type="entry name" value="DUF2807"/>
</dbReference>
<dbReference type="Pfam" id="PF10988">
    <property type="entry name" value="DUF2807"/>
    <property type="match status" value="1"/>
</dbReference>
<dbReference type="Proteomes" id="UP000030129">
    <property type="component" value="Unassembled WGS sequence"/>
</dbReference>
<feature type="chain" id="PRO_5001990890" evidence="1">
    <location>
        <begin position="18"/>
        <end position="220"/>
    </location>
</feature>
<feature type="signal peptide" evidence="1">
    <location>
        <begin position="1"/>
        <end position="17"/>
    </location>
</feature>
<evidence type="ECO:0000259" key="2">
    <source>
        <dbReference type="Pfam" id="PF10988"/>
    </source>
</evidence>
<accession>A0A0A2M4S2</accession>
<keyword evidence="1" id="KW-0732">Signal</keyword>
<dbReference type="eggNOG" id="ENOG5031S92">
    <property type="taxonomic scope" value="Bacteria"/>
</dbReference>
<reference evidence="3 4" key="1">
    <citation type="submission" date="2013-09" db="EMBL/GenBank/DDBJ databases">
        <authorList>
            <person name="Zeng Z."/>
            <person name="Chen C."/>
        </authorList>
    </citation>
    <scope>NUCLEOTIDE SEQUENCE [LARGE SCALE GENOMIC DNA]</scope>
    <source>
        <strain evidence="3 4">F44-8</strain>
    </source>
</reference>
<feature type="domain" description="Putative auto-transporter adhesin head GIN" evidence="2">
    <location>
        <begin position="25"/>
        <end position="204"/>
    </location>
</feature>
<protein>
    <submittedName>
        <fullName evidence="3">Chaperonin</fullName>
    </submittedName>
</protein>
<organism evidence="3 4">
    <name type="scientific">Flavobacterium beibuense F44-8</name>
    <dbReference type="NCBI Taxonomy" id="1406840"/>
    <lineage>
        <taxon>Bacteria</taxon>
        <taxon>Pseudomonadati</taxon>
        <taxon>Bacteroidota</taxon>
        <taxon>Flavobacteriia</taxon>
        <taxon>Flavobacteriales</taxon>
        <taxon>Flavobacteriaceae</taxon>
        <taxon>Flavobacterium</taxon>
    </lineage>
</organism>
<dbReference type="STRING" id="1406840.Q763_04775"/>